<dbReference type="PANTHER" id="PTHR24121:SF22">
    <property type="entry name" value="PROTEIN ACCELERATED CELL DEATH 6-LIKE"/>
    <property type="match status" value="1"/>
</dbReference>
<keyword evidence="3" id="KW-1185">Reference proteome</keyword>
<dbReference type="PANTHER" id="PTHR24121">
    <property type="entry name" value="NO MECHANORECEPTOR POTENTIAL C, ISOFORM D-RELATED"/>
    <property type="match status" value="1"/>
</dbReference>
<dbReference type="Proteomes" id="UP001202328">
    <property type="component" value="Unassembled WGS sequence"/>
</dbReference>
<reference evidence="2" key="1">
    <citation type="submission" date="2022-04" db="EMBL/GenBank/DDBJ databases">
        <title>A functionally conserved STORR gene fusion in Papaver species that diverged 16.8 million years ago.</title>
        <authorList>
            <person name="Catania T."/>
        </authorList>
    </citation>
    <scope>NUCLEOTIDE SEQUENCE</scope>
    <source>
        <strain evidence="2">S-188037</strain>
    </source>
</reference>
<dbReference type="Gene3D" id="1.25.40.20">
    <property type="entry name" value="Ankyrin repeat-containing domain"/>
    <property type="match status" value="1"/>
</dbReference>
<dbReference type="InterPro" id="IPR002110">
    <property type="entry name" value="Ankyrin_rpt"/>
</dbReference>
<evidence type="ECO:0000256" key="1">
    <source>
        <dbReference type="PROSITE-ProRule" id="PRU00023"/>
    </source>
</evidence>
<dbReference type="PROSITE" id="PS50088">
    <property type="entry name" value="ANK_REPEAT"/>
    <property type="match status" value="1"/>
</dbReference>
<evidence type="ECO:0000313" key="3">
    <source>
        <dbReference type="Proteomes" id="UP001202328"/>
    </source>
</evidence>
<organism evidence="2 3">
    <name type="scientific">Papaver atlanticum</name>
    <dbReference type="NCBI Taxonomy" id="357466"/>
    <lineage>
        <taxon>Eukaryota</taxon>
        <taxon>Viridiplantae</taxon>
        <taxon>Streptophyta</taxon>
        <taxon>Embryophyta</taxon>
        <taxon>Tracheophyta</taxon>
        <taxon>Spermatophyta</taxon>
        <taxon>Magnoliopsida</taxon>
        <taxon>Ranunculales</taxon>
        <taxon>Papaveraceae</taxon>
        <taxon>Papaveroideae</taxon>
        <taxon>Papaver</taxon>
    </lineage>
</organism>
<comment type="caution">
    <text evidence="2">The sequence shown here is derived from an EMBL/GenBank/DDBJ whole genome shotgun (WGS) entry which is preliminary data.</text>
</comment>
<dbReference type="EMBL" id="JAJJMB010001752">
    <property type="protein sequence ID" value="KAI3955347.1"/>
    <property type="molecule type" value="Genomic_DNA"/>
</dbReference>
<name>A0AAD4XWI0_9MAGN</name>
<accession>A0AAD4XWI0</accession>
<dbReference type="SUPFAM" id="SSF48403">
    <property type="entry name" value="Ankyrin repeat"/>
    <property type="match status" value="1"/>
</dbReference>
<protein>
    <submittedName>
        <fullName evidence="2">Uncharacterized protein</fullName>
    </submittedName>
</protein>
<dbReference type="Pfam" id="PF12796">
    <property type="entry name" value="Ank_2"/>
    <property type="match status" value="1"/>
</dbReference>
<dbReference type="PROSITE" id="PS50297">
    <property type="entry name" value="ANK_REP_REGION"/>
    <property type="match status" value="1"/>
</dbReference>
<proteinExistence type="predicted"/>
<evidence type="ECO:0000313" key="2">
    <source>
        <dbReference type="EMBL" id="KAI3955347.1"/>
    </source>
</evidence>
<dbReference type="AlphaFoldDB" id="A0AAD4XWI0"/>
<gene>
    <name evidence="2" type="ORF">MKW98_018448</name>
</gene>
<feature type="repeat" description="ANK" evidence="1">
    <location>
        <begin position="8"/>
        <end position="33"/>
    </location>
</feature>
<keyword evidence="1" id="KW-0040">ANK repeat</keyword>
<dbReference type="SMART" id="SM00248">
    <property type="entry name" value="ANK"/>
    <property type="match status" value="3"/>
</dbReference>
<dbReference type="InterPro" id="IPR036770">
    <property type="entry name" value="Ankyrin_rpt-contain_sf"/>
</dbReference>
<sequence length="165" mass="18481">MLMQQNMNGDTPLHVAARLRSKEIISVFIDHASRDSEATGNQREDEDVERGIPSKELQLVRIANNKNNTALHEALQYQTLSGIPQLLISADPSFEYFANDLGETPLYLAVEHGTLDLVEDMLKIYPSQSYGATGGRTALHALALRRYSFQDLWSSSSDNVMIMRI</sequence>